<evidence type="ECO:0000313" key="3">
    <source>
        <dbReference type="Proteomes" id="UP000324222"/>
    </source>
</evidence>
<protein>
    <submittedName>
        <fullName evidence="2">Uncharacterized protein</fullName>
    </submittedName>
</protein>
<evidence type="ECO:0000313" key="2">
    <source>
        <dbReference type="EMBL" id="MPC71866.1"/>
    </source>
</evidence>
<dbReference type="AlphaFoldDB" id="A0A5B7HPI7"/>
<proteinExistence type="predicted"/>
<keyword evidence="3" id="KW-1185">Reference proteome</keyword>
<dbReference type="EMBL" id="VSRR010033698">
    <property type="protein sequence ID" value="MPC71866.1"/>
    <property type="molecule type" value="Genomic_DNA"/>
</dbReference>
<organism evidence="2 3">
    <name type="scientific">Portunus trituberculatus</name>
    <name type="common">Swimming crab</name>
    <name type="synonym">Neptunus trituberculatus</name>
    <dbReference type="NCBI Taxonomy" id="210409"/>
    <lineage>
        <taxon>Eukaryota</taxon>
        <taxon>Metazoa</taxon>
        <taxon>Ecdysozoa</taxon>
        <taxon>Arthropoda</taxon>
        <taxon>Crustacea</taxon>
        <taxon>Multicrustacea</taxon>
        <taxon>Malacostraca</taxon>
        <taxon>Eumalacostraca</taxon>
        <taxon>Eucarida</taxon>
        <taxon>Decapoda</taxon>
        <taxon>Pleocyemata</taxon>
        <taxon>Brachyura</taxon>
        <taxon>Eubrachyura</taxon>
        <taxon>Portunoidea</taxon>
        <taxon>Portunidae</taxon>
        <taxon>Portuninae</taxon>
        <taxon>Portunus</taxon>
    </lineage>
</organism>
<comment type="caution">
    <text evidence="2">The sequence shown here is derived from an EMBL/GenBank/DDBJ whole genome shotgun (WGS) entry which is preliminary data.</text>
</comment>
<accession>A0A5B7HPI7</accession>
<name>A0A5B7HPI7_PORTR</name>
<gene>
    <name evidence="2" type="ORF">E2C01_066156</name>
</gene>
<reference evidence="2 3" key="1">
    <citation type="submission" date="2019-05" db="EMBL/GenBank/DDBJ databases">
        <title>Another draft genome of Portunus trituberculatus and its Hox gene families provides insights of decapod evolution.</title>
        <authorList>
            <person name="Jeong J.-H."/>
            <person name="Song I."/>
            <person name="Kim S."/>
            <person name="Choi T."/>
            <person name="Kim D."/>
            <person name="Ryu S."/>
            <person name="Kim W."/>
        </authorList>
    </citation>
    <scope>NUCLEOTIDE SEQUENCE [LARGE SCALE GENOMIC DNA]</scope>
    <source>
        <tissue evidence="2">Muscle</tissue>
    </source>
</reference>
<dbReference type="Proteomes" id="UP000324222">
    <property type="component" value="Unassembled WGS sequence"/>
</dbReference>
<feature type="compositionally biased region" description="Basic and acidic residues" evidence="1">
    <location>
        <begin position="18"/>
        <end position="27"/>
    </location>
</feature>
<evidence type="ECO:0000256" key="1">
    <source>
        <dbReference type="SAM" id="MobiDB-lite"/>
    </source>
</evidence>
<sequence>MGDGGRRRERGGGATPGEECRDQEVGGRDSSLVAGERARDRLPGDDARGSEPVDASSGEPARNAPGGRLPRVPGEQREPVEALRGLRSGEAGEAARRDTWVSLDGGIPGEELRCGAGEPLGE</sequence>
<feature type="compositionally biased region" description="Basic and acidic residues" evidence="1">
    <location>
        <begin position="36"/>
        <end position="51"/>
    </location>
</feature>
<feature type="region of interest" description="Disordered" evidence="1">
    <location>
        <begin position="1"/>
        <end position="122"/>
    </location>
</feature>